<name>X1MU82_9ZZZZ</name>
<dbReference type="EMBL" id="BARV01022571">
    <property type="protein sequence ID" value="GAI21556.1"/>
    <property type="molecule type" value="Genomic_DNA"/>
</dbReference>
<dbReference type="AlphaFoldDB" id="X1MU82"/>
<proteinExistence type="predicted"/>
<gene>
    <name evidence="1" type="ORF">S06H3_37189</name>
</gene>
<reference evidence="1" key="1">
    <citation type="journal article" date="2014" name="Front. Microbiol.">
        <title>High frequency of phylogenetically diverse reductive dehalogenase-homologous genes in deep subseafloor sedimentary metagenomes.</title>
        <authorList>
            <person name="Kawai M."/>
            <person name="Futagami T."/>
            <person name="Toyoda A."/>
            <person name="Takaki Y."/>
            <person name="Nishi S."/>
            <person name="Hori S."/>
            <person name="Arai W."/>
            <person name="Tsubouchi T."/>
            <person name="Morono Y."/>
            <person name="Uchiyama I."/>
            <person name="Ito T."/>
            <person name="Fujiyama A."/>
            <person name="Inagaki F."/>
            <person name="Takami H."/>
        </authorList>
    </citation>
    <scope>NUCLEOTIDE SEQUENCE</scope>
    <source>
        <strain evidence="1">Expedition CK06-06</strain>
    </source>
</reference>
<comment type="caution">
    <text evidence="1">The sequence shown here is derived from an EMBL/GenBank/DDBJ whole genome shotgun (WGS) entry which is preliminary data.</text>
</comment>
<evidence type="ECO:0000313" key="1">
    <source>
        <dbReference type="EMBL" id="GAI21556.1"/>
    </source>
</evidence>
<accession>X1MU82</accession>
<protein>
    <submittedName>
        <fullName evidence="1">Uncharacterized protein</fullName>
    </submittedName>
</protein>
<sequence>MATKKGDAKFYPLLRAVNQYSYADYYASLLGYCCHNFAYRATRGKDVINDEGSLT</sequence>
<organism evidence="1">
    <name type="scientific">marine sediment metagenome</name>
    <dbReference type="NCBI Taxonomy" id="412755"/>
    <lineage>
        <taxon>unclassified sequences</taxon>
        <taxon>metagenomes</taxon>
        <taxon>ecological metagenomes</taxon>
    </lineage>
</organism>